<dbReference type="InterPro" id="IPR000297">
    <property type="entry name" value="PPIase_PpiC"/>
</dbReference>
<dbReference type="Pfam" id="PF13145">
    <property type="entry name" value="Rotamase_2"/>
    <property type="match status" value="1"/>
</dbReference>
<evidence type="ECO:0000259" key="1">
    <source>
        <dbReference type="Pfam" id="PF13145"/>
    </source>
</evidence>
<organism evidence="2 3">
    <name type="scientific">Pseudaquabacterium inlustre</name>
    <dbReference type="NCBI Taxonomy" id="2984192"/>
    <lineage>
        <taxon>Bacteria</taxon>
        <taxon>Pseudomonadati</taxon>
        <taxon>Pseudomonadota</taxon>
        <taxon>Betaproteobacteria</taxon>
        <taxon>Burkholderiales</taxon>
        <taxon>Sphaerotilaceae</taxon>
        <taxon>Pseudaquabacterium</taxon>
    </lineage>
</organism>
<sequence>MREPLLHFLLLGGLLFAVDHVLVGRADDPRVIVMDAAVDKEARDTFRAARGREPDAKELEALRQVWLSNEVLYREGRALQLDQGDPSIRERVIFKALSMVEANLKPPAADDAELRRWFEAHRDKYDEPARYDFQEAVLAADANGPDEAAVRAFVATLNGGGAAGAGNDARAGLRVYKGRPHANLVQSYGVDFAKALEAGPVGEWRALATRENGREVWRAMRLEAVAPARAAAFEPLRNVVRQDWIDTTLAERRSAAIKALATRYTIRSEAAR</sequence>
<proteinExistence type="predicted"/>
<dbReference type="Proteomes" id="UP001365405">
    <property type="component" value="Unassembled WGS sequence"/>
</dbReference>
<dbReference type="EMBL" id="JBBUTH010000003">
    <property type="protein sequence ID" value="MEK8050021.1"/>
    <property type="molecule type" value="Genomic_DNA"/>
</dbReference>
<keyword evidence="3" id="KW-1185">Reference proteome</keyword>
<evidence type="ECO:0000313" key="3">
    <source>
        <dbReference type="Proteomes" id="UP001365405"/>
    </source>
</evidence>
<gene>
    <name evidence="2" type="ORF">AACH10_07215</name>
</gene>
<feature type="domain" description="PpiC" evidence="1">
    <location>
        <begin position="110"/>
        <end position="234"/>
    </location>
</feature>
<reference evidence="2 3" key="1">
    <citation type="submission" date="2024-04" db="EMBL/GenBank/DDBJ databases">
        <title>Novel species of the genus Ideonella isolated from streams.</title>
        <authorList>
            <person name="Lu H."/>
        </authorList>
    </citation>
    <scope>NUCLEOTIDE SEQUENCE [LARGE SCALE GENOMIC DNA]</scope>
    <source>
        <strain evidence="2 3">DXS22W</strain>
    </source>
</reference>
<dbReference type="GO" id="GO:0016853">
    <property type="term" value="F:isomerase activity"/>
    <property type="evidence" value="ECO:0007669"/>
    <property type="project" value="UniProtKB-KW"/>
</dbReference>
<accession>A0ABU9CDR2</accession>
<name>A0ABU9CDR2_9BURK</name>
<keyword evidence="2" id="KW-0413">Isomerase</keyword>
<comment type="caution">
    <text evidence="2">The sequence shown here is derived from an EMBL/GenBank/DDBJ whole genome shotgun (WGS) entry which is preliminary data.</text>
</comment>
<dbReference type="RefSeq" id="WP_341409690.1">
    <property type="nucleotide sequence ID" value="NZ_JBBUTH010000003.1"/>
</dbReference>
<evidence type="ECO:0000313" key="2">
    <source>
        <dbReference type="EMBL" id="MEK8050021.1"/>
    </source>
</evidence>
<protein>
    <submittedName>
        <fullName evidence="2">Peptidyl-prolyl cis-trans isomerase</fullName>
    </submittedName>
</protein>